<evidence type="ECO:0000259" key="3">
    <source>
        <dbReference type="PROSITE" id="PS50222"/>
    </source>
</evidence>
<dbReference type="PROSITE" id="PS50222">
    <property type="entry name" value="EF_HAND_2"/>
    <property type="match status" value="1"/>
</dbReference>
<feature type="signal peptide" evidence="2">
    <location>
        <begin position="1"/>
        <end position="21"/>
    </location>
</feature>
<dbReference type="InterPro" id="IPR002048">
    <property type="entry name" value="EF_hand_dom"/>
</dbReference>
<keyword evidence="2" id="KW-0732">Signal</keyword>
<evidence type="ECO:0000313" key="4">
    <source>
        <dbReference type="EMBL" id="MBB3208793.1"/>
    </source>
</evidence>
<sequence>MRRYGIGILIVLIACSASAIAWSQMTDGPLDGDRNQRERGHRPRHDAPRNCGGSPGSPDFPPHCGVRRHEDSPGRLLDNDSVAHGPGVRDRGRPPHPLLELFDVDQDGEISNEEIVAATPMLKKMDANEDGKLTNDELPKPPRHAAPSPRNERGDTSLNTTDSEIDMSPQPKGHVVIDQGHQTDPRDGGRPVKLIAAALGVEDEVFRQAFSTVQPARGGHPTAQRARANKEVLMSALEPHGVTNDRLDEVSNWYRYRPESGELWRHREATITPVIEDGKLVSVHIDEGGAGYISTPRIRVTGFEDVRLNCELAFDEDLESNGRIVSITIDPATDI</sequence>
<reference evidence="4 5" key="1">
    <citation type="submission" date="2020-08" db="EMBL/GenBank/DDBJ databases">
        <title>Genomic Encyclopedia of Type Strains, Phase III (KMG-III): the genomes of soil and plant-associated and newly described type strains.</title>
        <authorList>
            <person name="Whitman W."/>
        </authorList>
    </citation>
    <scope>NUCLEOTIDE SEQUENCE [LARGE SCALE GENOMIC DNA]</scope>
    <source>
        <strain evidence="4 5">CECT 8075</strain>
    </source>
</reference>
<dbReference type="RefSeq" id="WP_184306949.1">
    <property type="nucleotide sequence ID" value="NZ_JACHXU010000018.1"/>
</dbReference>
<dbReference type="InterPro" id="IPR018247">
    <property type="entry name" value="EF_Hand_1_Ca_BS"/>
</dbReference>
<feature type="domain" description="EF-hand" evidence="3">
    <location>
        <begin position="98"/>
        <end position="125"/>
    </location>
</feature>
<dbReference type="PROSITE" id="PS51257">
    <property type="entry name" value="PROKAR_LIPOPROTEIN"/>
    <property type="match status" value="1"/>
</dbReference>
<evidence type="ECO:0000313" key="5">
    <source>
        <dbReference type="Proteomes" id="UP000536179"/>
    </source>
</evidence>
<feature type="region of interest" description="Disordered" evidence="1">
    <location>
        <begin position="130"/>
        <end position="173"/>
    </location>
</feature>
<evidence type="ECO:0000256" key="1">
    <source>
        <dbReference type="SAM" id="MobiDB-lite"/>
    </source>
</evidence>
<dbReference type="SUPFAM" id="SSF47473">
    <property type="entry name" value="EF-hand"/>
    <property type="match status" value="1"/>
</dbReference>
<organism evidence="4 5">
    <name type="scientific">Aporhodopirellula rubra</name>
    <dbReference type="NCBI Taxonomy" id="980271"/>
    <lineage>
        <taxon>Bacteria</taxon>
        <taxon>Pseudomonadati</taxon>
        <taxon>Planctomycetota</taxon>
        <taxon>Planctomycetia</taxon>
        <taxon>Pirellulales</taxon>
        <taxon>Pirellulaceae</taxon>
        <taxon>Aporhodopirellula</taxon>
    </lineage>
</organism>
<dbReference type="PROSITE" id="PS00018">
    <property type="entry name" value="EF_HAND_1"/>
    <property type="match status" value="1"/>
</dbReference>
<proteinExistence type="predicted"/>
<feature type="chain" id="PRO_5031122059" description="EF-hand domain-containing protein" evidence="2">
    <location>
        <begin position="22"/>
        <end position="335"/>
    </location>
</feature>
<dbReference type="AlphaFoldDB" id="A0A7W5H7V3"/>
<dbReference type="Pfam" id="PF13202">
    <property type="entry name" value="EF-hand_5"/>
    <property type="match status" value="2"/>
</dbReference>
<feature type="compositionally biased region" description="Basic and acidic residues" evidence="1">
    <location>
        <begin position="130"/>
        <end position="140"/>
    </location>
</feature>
<gene>
    <name evidence="4" type="ORF">FHS27_004626</name>
</gene>
<evidence type="ECO:0000256" key="2">
    <source>
        <dbReference type="SAM" id="SignalP"/>
    </source>
</evidence>
<accession>A0A7W5H7V3</accession>
<dbReference type="InterPro" id="IPR011992">
    <property type="entry name" value="EF-hand-dom_pair"/>
</dbReference>
<name>A0A7W5H7V3_9BACT</name>
<comment type="caution">
    <text evidence="4">The sequence shown here is derived from an EMBL/GenBank/DDBJ whole genome shotgun (WGS) entry which is preliminary data.</text>
</comment>
<dbReference type="GO" id="GO:0005509">
    <property type="term" value="F:calcium ion binding"/>
    <property type="evidence" value="ECO:0007669"/>
    <property type="project" value="InterPro"/>
</dbReference>
<dbReference type="EMBL" id="JACHXU010000018">
    <property type="protein sequence ID" value="MBB3208793.1"/>
    <property type="molecule type" value="Genomic_DNA"/>
</dbReference>
<dbReference type="Gene3D" id="1.10.238.10">
    <property type="entry name" value="EF-hand"/>
    <property type="match status" value="1"/>
</dbReference>
<feature type="region of interest" description="Disordered" evidence="1">
    <location>
        <begin position="27"/>
        <end position="102"/>
    </location>
</feature>
<dbReference type="Proteomes" id="UP000536179">
    <property type="component" value="Unassembled WGS sequence"/>
</dbReference>
<keyword evidence="5" id="KW-1185">Reference proteome</keyword>
<protein>
    <recommendedName>
        <fullName evidence="3">EF-hand domain-containing protein</fullName>
    </recommendedName>
</protein>